<name>A0ABT9BBE1_9BACT</name>
<feature type="signal peptide" evidence="1">
    <location>
        <begin position="1"/>
        <end position="22"/>
    </location>
</feature>
<dbReference type="EMBL" id="JAUQSY010000006">
    <property type="protein sequence ID" value="MDO7875095.1"/>
    <property type="molecule type" value="Genomic_DNA"/>
</dbReference>
<reference evidence="2" key="1">
    <citation type="submission" date="2023-07" db="EMBL/GenBank/DDBJ databases">
        <authorList>
            <person name="Kim M.K."/>
        </authorList>
    </citation>
    <scope>NUCLEOTIDE SEQUENCE</scope>
    <source>
        <strain evidence="2">ASUV-10-1</strain>
    </source>
</reference>
<keyword evidence="1" id="KW-0732">Signal</keyword>
<accession>A0ABT9BBE1</accession>
<dbReference type="RefSeq" id="WP_305006414.1">
    <property type="nucleotide sequence ID" value="NZ_JAUQSY010000006.1"/>
</dbReference>
<comment type="caution">
    <text evidence="2">The sequence shown here is derived from an EMBL/GenBank/DDBJ whole genome shotgun (WGS) entry which is preliminary data.</text>
</comment>
<sequence>MSSLRFVLALVALVVFGQSAQAGHGRRHVAAEGRNEMPAPSLSAQVQQANRAIVSLQDALRLSQAQVKAFDACAVVALRDLALATDSDGLALAQRHYLLSVGRVLTPSQFTHYLTLHPRFSDALLRLEGPEVAAR</sequence>
<evidence type="ECO:0008006" key="4">
    <source>
        <dbReference type="Google" id="ProtNLM"/>
    </source>
</evidence>
<keyword evidence="3" id="KW-1185">Reference proteome</keyword>
<evidence type="ECO:0000313" key="3">
    <source>
        <dbReference type="Proteomes" id="UP001176429"/>
    </source>
</evidence>
<organism evidence="2 3">
    <name type="scientific">Hymenobacter aranciens</name>
    <dbReference type="NCBI Taxonomy" id="3063996"/>
    <lineage>
        <taxon>Bacteria</taxon>
        <taxon>Pseudomonadati</taxon>
        <taxon>Bacteroidota</taxon>
        <taxon>Cytophagia</taxon>
        <taxon>Cytophagales</taxon>
        <taxon>Hymenobacteraceae</taxon>
        <taxon>Hymenobacter</taxon>
    </lineage>
</organism>
<dbReference type="Proteomes" id="UP001176429">
    <property type="component" value="Unassembled WGS sequence"/>
</dbReference>
<evidence type="ECO:0000256" key="1">
    <source>
        <dbReference type="SAM" id="SignalP"/>
    </source>
</evidence>
<protein>
    <recommendedName>
        <fullName evidence="4">DUF4142 domain-containing protein</fullName>
    </recommendedName>
</protein>
<gene>
    <name evidence="2" type="ORF">Q5H93_10165</name>
</gene>
<feature type="chain" id="PRO_5047217821" description="DUF4142 domain-containing protein" evidence="1">
    <location>
        <begin position="23"/>
        <end position="135"/>
    </location>
</feature>
<evidence type="ECO:0000313" key="2">
    <source>
        <dbReference type="EMBL" id="MDO7875095.1"/>
    </source>
</evidence>
<proteinExistence type="predicted"/>